<dbReference type="InterPro" id="IPR019787">
    <property type="entry name" value="Znf_PHD-finger"/>
</dbReference>
<name>A0A0R3QKL5_9BILA</name>
<evidence type="ECO:0000256" key="6">
    <source>
        <dbReference type="ARBA" id="ARBA00023117"/>
    </source>
</evidence>
<evidence type="ECO:0000256" key="11">
    <source>
        <dbReference type="PROSITE-ProRule" id="PRU00475"/>
    </source>
</evidence>
<dbReference type="Pfam" id="PF10537">
    <property type="entry name" value="WAC_Acf1_DNA_bd"/>
    <property type="match status" value="1"/>
</dbReference>
<dbReference type="Pfam" id="PF00439">
    <property type="entry name" value="Bromodomain"/>
    <property type="match status" value="1"/>
</dbReference>
<feature type="region of interest" description="Disordered" evidence="12">
    <location>
        <begin position="1317"/>
        <end position="1347"/>
    </location>
</feature>
<dbReference type="PROSITE" id="PS00633">
    <property type="entry name" value="BROMODOMAIN_1"/>
    <property type="match status" value="1"/>
</dbReference>
<dbReference type="InterPro" id="IPR013083">
    <property type="entry name" value="Znf_RING/FYVE/PHD"/>
</dbReference>
<evidence type="ECO:0000256" key="2">
    <source>
        <dbReference type="ARBA" id="ARBA00022723"/>
    </source>
</evidence>
<dbReference type="PRINTS" id="PR00503">
    <property type="entry name" value="BROMODOMAIN"/>
</dbReference>
<dbReference type="SMART" id="SM00249">
    <property type="entry name" value="PHD"/>
    <property type="match status" value="1"/>
</dbReference>
<reference evidence="17 18" key="2">
    <citation type="submission" date="2018-11" db="EMBL/GenBank/DDBJ databases">
        <authorList>
            <consortium name="Pathogen Informatics"/>
        </authorList>
    </citation>
    <scope>NUCLEOTIDE SEQUENCE [LARGE SCALE GENOMIC DNA]</scope>
</reference>
<evidence type="ECO:0000259" key="16">
    <source>
        <dbReference type="PROSITE" id="PS51136"/>
    </source>
</evidence>
<dbReference type="SMART" id="SM00297">
    <property type="entry name" value="BROMO"/>
    <property type="match status" value="1"/>
</dbReference>
<feature type="domain" description="PHD-type" evidence="14">
    <location>
        <begin position="1169"/>
        <end position="1230"/>
    </location>
</feature>
<evidence type="ECO:0000256" key="9">
    <source>
        <dbReference type="PROSITE-ProRule" id="PRU00035"/>
    </source>
</evidence>
<keyword evidence="3 10" id="KW-0863">Zinc-finger</keyword>
<feature type="region of interest" description="Disordered" evidence="12">
    <location>
        <begin position="315"/>
        <end position="347"/>
    </location>
</feature>
<dbReference type="GO" id="GO:0003677">
    <property type="term" value="F:DNA binding"/>
    <property type="evidence" value="ECO:0007669"/>
    <property type="project" value="TreeGrafter"/>
</dbReference>
<keyword evidence="5" id="KW-0805">Transcription regulation</keyword>
<dbReference type="InterPro" id="IPR011011">
    <property type="entry name" value="Znf_FYVE_PHD"/>
</dbReference>
<keyword evidence="2" id="KW-0479">Metal-binding</keyword>
<dbReference type="GO" id="GO:0008623">
    <property type="term" value="C:CHRAC"/>
    <property type="evidence" value="ECO:0007669"/>
    <property type="project" value="TreeGrafter"/>
</dbReference>
<evidence type="ECO:0000256" key="5">
    <source>
        <dbReference type="ARBA" id="ARBA00023015"/>
    </source>
</evidence>
<evidence type="ECO:0000259" key="15">
    <source>
        <dbReference type="PROSITE" id="PS50827"/>
    </source>
</evidence>
<gene>
    <name evidence="17" type="ORF">BTMF_LOCUS6244</name>
</gene>
<accession>A0A0R3QKL5</accession>
<evidence type="ECO:0000256" key="12">
    <source>
        <dbReference type="SAM" id="MobiDB-lite"/>
    </source>
</evidence>
<evidence type="ECO:0000256" key="4">
    <source>
        <dbReference type="ARBA" id="ARBA00022833"/>
    </source>
</evidence>
<feature type="domain" description="DDT" evidence="15">
    <location>
        <begin position="493"/>
        <end position="561"/>
    </location>
</feature>
<dbReference type="InterPro" id="IPR001487">
    <property type="entry name" value="Bromodomain"/>
</dbReference>
<dbReference type="PROSITE" id="PS51136">
    <property type="entry name" value="WAC"/>
    <property type="match status" value="1"/>
</dbReference>
<dbReference type="SMART" id="SM00571">
    <property type="entry name" value="DDT"/>
    <property type="match status" value="1"/>
</dbReference>
<evidence type="ECO:0000259" key="13">
    <source>
        <dbReference type="PROSITE" id="PS50014"/>
    </source>
</evidence>
<feature type="compositionally biased region" description="Basic and acidic residues" evidence="12">
    <location>
        <begin position="365"/>
        <end position="387"/>
    </location>
</feature>
<dbReference type="Pfam" id="PF15613">
    <property type="entry name" value="WSD"/>
    <property type="match status" value="1"/>
</dbReference>
<dbReference type="CDD" id="cd05509">
    <property type="entry name" value="Bromo_gcn5_like"/>
    <property type="match status" value="1"/>
</dbReference>
<keyword evidence="8 11" id="KW-0539">Nucleus</keyword>
<dbReference type="GO" id="GO:0031445">
    <property type="term" value="P:regulation of heterochromatin formation"/>
    <property type="evidence" value="ECO:0007669"/>
    <property type="project" value="TreeGrafter"/>
</dbReference>
<dbReference type="GO" id="GO:0045740">
    <property type="term" value="P:positive regulation of DNA replication"/>
    <property type="evidence" value="ECO:0007669"/>
    <property type="project" value="TreeGrafter"/>
</dbReference>
<dbReference type="STRING" id="42155.A0A0R3QKL5"/>
<dbReference type="SUPFAM" id="SSF47370">
    <property type="entry name" value="Bromodomain"/>
    <property type="match status" value="1"/>
</dbReference>
<keyword evidence="18" id="KW-1185">Reference proteome</keyword>
<dbReference type="InterPro" id="IPR036427">
    <property type="entry name" value="Bromodomain-like_sf"/>
</dbReference>
<dbReference type="GO" id="GO:0008270">
    <property type="term" value="F:zinc ion binding"/>
    <property type="evidence" value="ECO:0007669"/>
    <property type="project" value="UniProtKB-KW"/>
</dbReference>
<evidence type="ECO:0000313" key="19">
    <source>
        <dbReference type="WBParaSite" id="BTMF_0000817701-mRNA-1"/>
    </source>
</evidence>
<organism evidence="19">
    <name type="scientific">Brugia timori</name>
    <dbReference type="NCBI Taxonomy" id="42155"/>
    <lineage>
        <taxon>Eukaryota</taxon>
        <taxon>Metazoa</taxon>
        <taxon>Ecdysozoa</taxon>
        <taxon>Nematoda</taxon>
        <taxon>Chromadorea</taxon>
        <taxon>Rhabditida</taxon>
        <taxon>Spirurina</taxon>
        <taxon>Spiruromorpha</taxon>
        <taxon>Filarioidea</taxon>
        <taxon>Onchocercidae</taxon>
        <taxon>Brugia</taxon>
    </lineage>
</organism>
<proteinExistence type="predicted"/>
<feature type="region of interest" description="Disordered" evidence="12">
    <location>
        <begin position="1241"/>
        <end position="1269"/>
    </location>
</feature>
<evidence type="ECO:0000256" key="8">
    <source>
        <dbReference type="ARBA" id="ARBA00023242"/>
    </source>
</evidence>
<dbReference type="InterPro" id="IPR047171">
    <property type="entry name" value="BAZ1A"/>
</dbReference>
<feature type="domain" description="Bromo" evidence="13">
    <location>
        <begin position="1379"/>
        <end position="1449"/>
    </location>
</feature>
<dbReference type="EMBL" id="UZAG01015534">
    <property type="protein sequence ID" value="VDO21239.1"/>
    <property type="molecule type" value="Genomic_DNA"/>
</dbReference>
<feature type="domain" description="WAC" evidence="16">
    <location>
        <begin position="72"/>
        <end position="188"/>
    </location>
</feature>
<keyword evidence="4" id="KW-0862">Zinc</keyword>
<protein>
    <submittedName>
        <fullName evidence="19">Bromodomain adjacent to zinc finger domain protein 1A</fullName>
    </submittedName>
</protein>
<dbReference type="WBParaSite" id="BTMF_0000817701-mRNA-1">
    <property type="protein sequence ID" value="BTMF_0000817701-mRNA-1"/>
    <property type="gene ID" value="BTMF_0000817701"/>
</dbReference>
<keyword evidence="6 9" id="KW-0103">Bromodomain</keyword>
<dbReference type="GO" id="GO:0000228">
    <property type="term" value="C:nuclear chromosome"/>
    <property type="evidence" value="ECO:0007669"/>
    <property type="project" value="TreeGrafter"/>
</dbReference>
<dbReference type="InterPro" id="IPR018359">
    <property type="entry name" value="Bromodomain_CS"/>
</dbReference>
<dbReference type="SUPFAM" id="SSF57903">
    <property type="entry name" value="FYVE/PHD zinc finger"/>
    <property type="match status" value="1"/>
</dbReference>
<feature type="region of interest" description="Disordered" evidence="12">
    <location>
        <begin position="365"/>
        <end position="396"/>
    </location>
</feature>
<evidence type="ECO:0000256" key="1">
    <source>
        <dbReference type="ARBA" id="ARBA00004123"/>
    </source>
</evidence>
<evidence type="ECO:0000313" key="18">
    <source>
        <dbReference type="Proteomes" id="UP000280834"/>
    </source>
</evidence>
<dbReference type="InterPro" id="IPR028941">
    <property type="entry name" value="WHIM2_dom"/>
</dbReference>
<reference evidence="19" key="1">
    <citation type="submission" date="2017-02" db="UniProtKB">
        <authorList>
            <consortium name="WormBaseParasite"/>
        </authorList>
    </citation>
    <scope>IDENTIFICATION</scope>
</reference>
<dbReference type="PROSITE" id="PS50014">
    <property type="entry name" value="BROMODOMAIN_2"/>
    <property type="match status" value="1"/>
</dbReference>
<dbReference type="Pfam" id="PF02791">
    <property type="entry name" value="DDT"/>
    <property type="match status" value="1"/>
</dbReference>
<dbReference type="PROSITE" id="PS50016">
    <property type="entry name" value="ZF_PHD_2"/>
    <property type="match status" value="1"/>
</dbReference>
<evidence type="ECO:0000256" key="10">
    <source>
        <dbReference type="PROSITE-ProRule" id="PRU00146"/>
    </source>
</evidence>
<evidence type="ECO:0000259" key="14">
    <source>
        <dbReference type="PROSITE" id="PS50016"/>
    </source>
</evidence>
<dbReference type="PANTHER" id="PTHR46510:SF1">
    <property type="entry name" value="BROMODOMAIN ADJACENT TO ZINC FINGER DOMAIN PROTEIN 1A"/>
    <property type="match status" value="1"/>
</dbReference>
<keyword evidence="7" id="KW-0804">Transcription</keyword>
<dbReference type="PROSITE" id="PS50827">
    <property type="entry name" value="DDT"/>
    <property type="match status" value="1"/>
</dbReference>
<evidence type="ECO:0000256" key="3">
    <source>
        <dbReference type="ARBA" id="ARBA00022771"/>
    </source>
</evidence>
<dbReference type="InterPro" id="IPR001965">
    <property type="entry name" value="Znf_PHD"/>
</dbReference>
<dbReference type="Proteomes" id="UP000280834">
    <property type="component" value="Unassembled WGS sequence"/>
</dbReference>
<dbReference type="Gene3D" id="3.30.40.10">
    <property type="entry name" value="Zinc/RING finger domain, C3HC4 (zinc finger)"/>
    <property type="match status" value="1"/>
</dbReference>
<dbReference type="InterPro" id="IPR018501">
    <property type="entry name" value="DDT_dom"/>
</dbReference>
<dbReference type="Gene3D" id="1.20.920.10">
    <property type="entry name" value="Bromodomain-like"/>
    <property type="match status" value="1"/>
</dbReference>
<dbReference type="InterPro" id="IPR013136">
    <property type="entry name" value="WSTF_Acf1_Cbp146"/>
</dbReference>
<evidence type="ECO:0000313" key="17">
    <source>
        <dbReference type="EMBL" id="VDO21239.1"/>
    </source>
</evidence>
<dbReference type="GO" id="GO:0006355">
    <property type="term" value="P:regulation of DNA-templated transcription"/>
    <property type="evidence" value="ECO:0007669"/>
    <property type="project" value="TreeGrafter"/>
</dbReference>
<dbReference type="PANTHER" id="PTHR46510">
    <property type="entry name" value="BROMODOMAIN ADJACENT TO ZINC FINGER DOMAIN PROTEIN 1A"/>
    <property type="match status" value="1"/>
</dbReference>
<evidence type="ECO:0000256" key="7">
    <source>
        <dbReference type="ARBA" id="ARBA00023163"/>
    </source>
</evidence>
<comment type="subcellular location">
    <subcellularLocation>
        <location evidence="1 11">Nucleus</location>
    </subcellularLocation>
</comment>
<sequence>MHAGDKGAYRALCIPRDIVYMQHYLVSVGSLKTFLPSLMNDNTLLQGFELMPSLGRKQFKPSPCPVGLKPDDKVFYLPLTNEIFTSYEKFIISSDFFQRQISLSSMVWTCSVTGKTGLTFEEALDSEKNAQETLKTYPPSFARPILYLVYKLSCRGRIEDLVNDIYFFVKDHFLLGEEVTYSGGRGRKDVIIKKVTYIDVENDVITNQHNDVKKPAIFVKRGELLIPPAERYMYDVLILDKHNGDAGNKVRERVSHQDLLRSKSLWARNMIRVFLKNSCITDHERLTVKKELREKFQLDSMSWNEVFAGPIAQFPRTPLMHRGPSKGISRPSRNHLNGHSADDLDAQSTSDADFVDIVEKDKLHSRSKKASLEKDKKENDKKGESGKKTKKKRAIAEQQEELESLFEQARKVNIENLSQWEQDERLLSEAEIVELKQLIRQTKEKDREEKRLNKQRAKEMLLEWKKPRDDILCDDLQPLPHLAPLLLPLWMSDDDFGDYLYIFEFFQSFAELLPIKEVRGINQVKFSEIISAVRSRTPEQDSLFVQLMHILLKAKAERADEEDGDEANLSNKEEIPLDANDIDHKIYGLSARHLPIDWMTLTEVMRLSLMTSGYYTGAPTHRFRLFSRGAIRCYEDEGFLFAKDNPQIMSILEKNSVFDLQPYERIALFKVVIQQLLSYHKFRSTSDERIISLLDVRKELKNLRNFDAAQEKEAREASLVREYEAEQLEELGEAARADFVKKEEPSKETITLINFVKGGNFVGRRDERLREVEQILMKGVSYAQMEADEIKKVRSLQVEHTTAAENDLLKLIYKIQSKYSCHLQISILNFSKGSMITSNIAETVVVTWEMHDFRVDILIAVFSRVGWHCLGRDRGFRTYWFFSSLPLLLVENINSMDERGPCLGPTPLDRVDEKYRQLCESDDKLRQDLLSCTATEDCPVHGKFRRSRWQIIKNMDVLNEIESACNSRGFRESELLENLKFFSPLLKSILGRCSDKISSGEIYTELLLTDVDLADNSVAFDWSREFIDMLLDLEEKVEQGCIGHLAISDIRRREEWRESLLQKRNVTSFIESDVEVFGETVFTVDEVKSLSELEHLAVAFLQIVQGINLKFLRLPFATASSKEKDCANIPTTTFDQWQKSLLKCCSISALSLYYTTLESSILWTRSRLQARCRKCRKKGETEKLCMCARCDRCYHIDCAKPKIKYISISLIRANDFQDTNGWMCSDCRALVKAQEAEEKWKSQQAVKKEEEEEQSYSRGSDDACGTSADEFSEQPLAEEEFELPSDMLKTSSGRIVKKVAYADESFEEMRRTVRKKNFVGGESDEGGSTSESEYSYTKRKRPSKSGERALGNLTISLRETDNRIRNTLRAFELLISDAMRQQIAWPFLKPVDAKAVPDYYQIIKRPMDLRTIMNKLKQRLYDTPDQVIADARLIFENCRIYNEEESEIYKCANKLEQFMEERFSKILQSNAIRTRSEC</sequence>
<dbReference type="GO" id="GO:0006338">
    <property type="term" value="P:chromatin remodeling"/>
    <property type="evidence" value="ECO:0007669"/>
    <property type="project" value="InterPro"/>
</dbReference>